<dbReference type="PATRIC" id="fig|888050.3.peg.1045"/>
<dbReference type="FunFam" id="3.40.50.1400:FF:000002">
    <property type="entry name" value="Ferrochelatase"/>
    <property type="match status" value="1"/>
</dbReference>
<evidence type="ECO:0000256" key="11">
    <source>
        <dbReference type="RuleBase" id="RU000607"/>
    </source>
</evidence>
<dbReference type="GO" id="GO:0004325">
    <property type="term" value="F:ferrochelatase activity"/>
    <property type="evidence" value="ECO:0007669"/>
    <property type="project" value="UniProtKB-UniRule"/>
</dbReference>
<dbReference type="PANTHER" id="PTHR11108:SF1">
    <property type="entry name" value="FERROCHELATASE, MITOCHONDRIAL"/>
    <property type="match status" value="1"/>
</dbReference>
<evidence type="ECO:0000256" key="10">
    <source>
        <dbReference type="HAMAP-Rule" id="MF_00323"/>
    </source>
</evidence>
<name>N6X389_9ACTO</name>
<dbReference type="NCBIfam" id="TIGR00109">
    <property type="entry name" value="hemH"/>
    <property type="match status" value="1"/>
</dbReference>
<gene>
    <name evidence="13" type="primary">hemH</name>
    <name evidence="10" type="synonym">cpfC</name>
    <name evidence="13" type="ORF">HMPREF9004_1100</name>
</gene>
<evidence type="ECO:0000256" key="2">
    <source>
        <dbReference type="ARBA" id="ARBA00007718"/>
    </source>
</evidence>
<evidence type="ECO:0000256" key="12">
    <source>
        <dbReference type="SAM" id="MobiDB-lite"/>
    </source>
</evidence>
<dbReference type="OrthoDB" id="9776380at2"/>
<dbReference type="eggNOG" id="COG0276">
    <property type="taxonomic scope" value="Bacteria"/>
</dbReference>
<dbReference type="AlphaFoldDB" id="N6X389"/>
<evidence type="ECO:0000256" key="6">
    <source>
        <dbReference type="ARBA" id="ARBA00023133"/>
    </source>
</evidence>
<keyword evidence="4 10" id="KW-0479">Metal-binding</keyword>
<evidence type="ECO:0000313" key="13">
    <source>
        <dbReference type="EMBL" id="ENO18156.1"/>
    </source>
</evidence>
<dbReference type="HAMAP" id="MF_00323">
    <property type="entry name" value="Ferrochelatase"/>
    <property type="match status" value="1"/>
</dbReference>
<proteinExistence type="inferred from homology"/>
<dbReference type="SUPFAM" id="SSF53800">
    <property type="entry name" value="Chelatase"/>
    <property type="match status" value="1"/>
</dbReference>
<dbReference type="EC" id="4.99.1.9" evidence="10"/>
<keyword evidence="8 10" id="KW-0627">Porphyrin biosynthesis</keyword>
<dbReference type="InterPro" id="IPR001015">
    <property type="entry name" value="Ferrochelatase"/>
</dbReference>
<sequence length="359" mass="39678">MTNQPSVSSQVSAAETTAASTKEASGKGTDISADTPVLLLTNLGTPKTPTTKDVRRYLREFLSDQRIIEMPRFVWKPILEGIILRVRPAQSAEKYRSVWLEEGSPLLHYTTQQAKLLTDRLGIRVVPAMRYGEPALGDVLDELMAAGHRRIGILSAYPQYSATTIASVNDAVCAWMQENRDHPQIRFSRSFPNDPHYIEALVGAIEDSWSQNGRPDFEGGDRVLLSYHSIPVSMHKAGDPYHSECLATTEAVRERLGLSAQECVATFQSVFGPSEWLKPATINTVEDLAKAGTGRVDVICPGFVSDCLETLEEIDQLNRETFLEAGGSEFHYVPWGNDVDRAIDALEVQARALLSGWTE</sequence>
<keyword evidence="7 10" id="KW-0456">Lyase</keyword>
<feature type="binding site" evidence="10">
    <location>
        <position position="309"/>
    </location>
    <ligand>
        <name>Fe(2+)</name>
        <dbReference type="ChEBI" id="CHEBI:29033"/>
    </ligand>
</feature>
<evidence type="ECO:0000256" key="8">
    <source>
        <dbReference type="ARBA" id="ARBA00023244"/>
    </source>
</evidence>
<dbReference type="GO" id="GO:0006783">
    <property type="term" value="P:heme biosynthetic process"/>
    <property type="evidence" value="ECO:0007669"/>
    <property type="project" value="UniProtKB-UniRule"/>
</dbReference>
<dbReference type="Proteomes" id="UP000013015">
    <property type="component" value="Unassembled WGS sequence"/>
</dbReference>
<evidence type="ECO:0000256" key="7">
    <source>
        <dbReference type="ARBA" id="ARBA00023239"/>
    </source>
</evidence>
<dbReference type="EMBL" id="AQHZ01000017">
    <property type="protein sequence ID" value="ENO18156.1"/>
    <property type="molecule type" value="Genomic_DNA"/>
</dbReference>
<protein>
    <recommendedName>
        <fullName evidence="10">Coproporphyrin III ferrochelatase</fullName>
        <ecNumber evidence="10">4.99.1.9</ecNumber>
    </recommendedName>
</protein>
<comment type="subcellular location">
    <subcellularLocation>
        <location evidence="10 11">Cytoplasm</location>
    </subcellularLocation>
</comment>
<dbReference type="CDD" id="cd03411">
    <property type="entry name" value="Ferrochelatase_N"/>
    <property type="match status" value="1"/>
</dbReference>
<evidence type="ECO:0000256" key="1">
    <source>
        <dbReference type="ARBA" id="ARBA00004744"/>
    </source>
</evidence>
<comment type="similarity">
    <text evidence="2 10 11">Belongs to the ferrochelatase family.</text>
</comment>
<dbReference type="UniPathway" id="UPA00252"/>
<dbReference type="PROSITE" id="PS00534">
    <property type="entry name" value="FERROCHELATASE"/>
    <property type="match status" value="1"/>
</dbReference>
<dbReference type="Pfam" id="PF00762">
    <property type="entry name" value="Ferrochelatase"/>
    <property type="match status" value="1"/>
</dbReference>
<comment type="caution">
    <text evidence="10">Lacks conserved residue(s) required for the propagation of feature annotation.</text>
</comment>
<keyword evidence="14" id="KW-1185">Reference proteome</keyword>
<comment type="function">
    <text evidence="10 11">Involved in coproporphyrin-dependent heme b biosynthesis. Catalyzes the insertion of ferrous iron into coproporphyrin III to form Fe-coproporphyrin III.</text>
</comment>
<evidence type="ECO:0000256" key="5">
    <source>
        <dbReference type="ARBA" id="ARBA00023004"/>
    </source>
</evidence>
<comment type="catalytic activity">
    <reaction evidence="9">
        <text>Fe-coproporphyrin III + 2 H(+) = coproporphyrin III + Fe(2+)</text>
        <dbReference type="Rhea" id="RHEA:49572"/>
        <dbReference type="ChEBI" id="CHEBI:15378"/>
        <dbReference type="ChEBI" id="CHEBI:29033"/>
        <dbReference type="ChEBI" id="CHEBI:68438"/>
        <dbReference type="ChEBI" id="CHEBI:131725"/>
        <dbReference type="EC" id="4.99.1.9"/>
    </reaction>
    <physiologicalReaction direction="right-to-left" evidence="9">
        <dbReference type="Rhea" id="RHEA:49574"/>
    </physiologicalReaction>
</comment>
<keyword evidence="5 10" id="KW-0408">Iron</keyword>
<accession>N6X389</accession>
<dbReference type="RefSeq" id="WP_005963189.1">
    <property type="nucleotide sequence ID" value="NZ_CP040505.1"/>
</dbReference>
<dbReference type="InterPro" id="IPR019772">
    <property type="entry name" value="Ferrochelatase_AS"/>
</dbReference>
<dbReference type="InterPro" id="IPR033644">
    <property type="entry name" value="Ferrochelatase_C"/>
</dbReference>
<dbReference type="InterPro" id="IPR033659">
    <property type="entry name" value="Ferrochelatase_N"/>
</dbReference>
<dbReference type="GO" id="GO:0005737">
    <property type="term" value="C:cytoplasm"/>
    <property type="evidence" value="ECO:0007669"/>
    <property type="project" value="UniProtKB-SubCell"/>
</dbReference>
<dbReference type="HOGENOM" id="CLU_018884_0_0_11"/>
<keyword evidence="6 10" id="KW-0350">Heme biosynthesis</keyword>
<evidence type="ECO:0000256" key="4">
    <source>
        <dbReference type="ARBA" id="ARBA00022723"/>
    </source>
</evidence>
<dbReference type="CDD" id="cd00419">
    <property type="entry name" value="Ferrochelatase_C"/>
    <property type="match status" value="1"/>
</dbReference>
<dbReference type="Gene3D" id="3.40.50.1400">
    <property type="match status" value="2"/>
</dbReference>
<comment type="caution">
    <text evidence="13">The sequence shown here is derived from an EMBL/GenBank/DDBJ whole genome shotgun (WGS) entry which is preliminary data.</text>
</comment>
<keyword evidence="3 10" id="KW-0963">Cytoplasm</keyword>
<organism evidence="13 14">
    <name type="scientific">Schaalia cardiffensis F0333</name>
    <dbReference type="NCBI Taxonomy" id="888050"/>
    <lineage>
        <taxon>Bacteria</taxon>
        <taxon>Bacillati</taxon>
        <taxon>Actinomycetota</taxon>
        <taxon>Actinomycetes</taxon>
        <taxon>Actinomycetales</taxon>
        <taxon>Actinomycetaceae</taxon>
        <taxon>Schaalia</taxon>
    </lineage>
</organism>
<comment type="pathway">
    <text evidence="1 10 11">Porphyrin-containing compound metabolism; protoheme biosynthesis.</text>
</comment>
<dbReference type="PANTHER" id="PTHR11108">
    <property type="entry name" value="FERROCHELATASE"/>
    <property type="match status" value="1"/>
</dbReference>
<dbReference type="GO" id="GO:0046872">
    <property type="term" value="F:metal ion binding"/>
    <property type="evidence" value="ECO:0007669"/>
    <property type="project" value="UniProtKB-UniRule"/>
</dbReference>
<feature type="binding site" evidence="10">
    <location>
        <position position="228"/>
    </location>
    <ligand>
        <name>Fe(2+)</name>
        <dbReference type="ChEBI" id="CHEBI:29033"/>
    </ligand>
</feature>
<evidence type="ECO:0000256" key="3">
    <source>
        <dbReference type="ARBA" id="ARBA00022490"/>
    </source>
</evidence>
<evidence type="ECO:0000313" key="14">
    <source>
        <dbReference type="Proteomes" id="UP000013015"/>
    </source>
</evidence>
<feature type="region of interest" description="Disordered" evidence="12">
    <location>
        <begin position="1"/>
        <end position="29"/>
    </location>
</feature>
<evidence type="ECO:0000256" key="9">
    <source>
        <dbReference type="ARBA" id="ARBA00024536"/>
    </source>
</evidence>
<reference evidence="13 14" key="1">
    <citation type="submission" date="2013-03" db="EMBL/GenBank/DDBJ databases">
        <title>Reference genome for the Human Microbiome Project.</title>
        <authorList>
            <person name="Aqrawi P."/>
            <person name="Ayvaz T."/>
            <person name="Bess C."/>
            <person name="Blankenburg K."/>
            <person name="Coyle M."/>
            <person name="Deng J."/>
            <person name="Forbes L."/>
            <person name="Fowler G."/>
            <person name="Francisco L."/>
            <person name="Fu Q."/>
            <person name="Gibbs R."/>
            <person name="Gross S."/>
            <person name="Gubbala S."/>
            <person name="Hale W."/>
            <person name="Hemphill L."/>
            <person name="Highlander S."/>
            <person name="Hirani K."/>
            <person name="Jackson L."/>
            <person name="Jakkamsetti A."/>
            <person name="Javaid M."/>
            <person name="Jayaseelan J.C."/>
            <person name="Jiang H."/>
            <person name="Joshi V."/>
            <person name="Korchina V."/>
            <person name="Kovar C."/>
            <person name="Lara F."/>
            <person name="Lee S."/>
            <person name="Liu Y."/>
            <person name="Mata R."/>
            <person name="Mathew T."/>
            <person name="Munidasa M."/>
            <person name="Muzny D."/>
            <person name="Nazareth L."/>
            <person name="Ngo R."/>
            <person name="Nguyen L."/>
            <person name="Nguyen N."/>
            <person name="Okwuonu G."/>
            <person name="Ongeri F."/>
            <person name="Palculict T."/>
            <person name="Patil S."/>
            <person name="Petrosino J."/>
            <person name="Pham C."/>
            <person name="Pham P."/>
            <person name="Pu L.-L."/>
            <person name="Qin X."/>
            <person name="Qu J."/>
            <person name="Reid J."/>
            <person name="Ross M."/>
            <person name="Ruth R."/>
            <person name="Saada N."/>
            <person name="San Lucas F."/>
            <person name="Santibanez J."/>
            <person name="Shang Y."/>
            <person name="Simmons D."/>
            <person name="Song X.-Z."/>
            <person name="Tang L.-Y."/>
            <person name="Thornton R."/>
            <person name="Warren J."/>
            <person name="Weissenberger G."/>
            <person name="Wilczek-Boney K."/>
            <person name="Worley K."/>
            <person name="Youmans B."/>
            <person name="Zhang J."/>
            <person name="Zhang L."/>
            <person name="Zhao Z."/>
            <person name="Zhou C."/>
            <person name="Zhu D."/>
            <person name="Zhu Y."/>
        </authorList>
    </citation>
    <scope>NUCLEOTIDE SEQUENCE [LARGE SCALE GENOMIC DNA]</scope>
    <source>
        <strain evidence="13 14">F0333</strain>
    </source>
</reference>
<feature type="compositionally biased region" description="Low complexity" evidence="12">
    <location>
        <begin position="1"/>
        <end position="23"/>
    </location>
</feature>
<dbReference type="STRING" id="888050.HMPREF9004_1100"/>